<protein>
    <recommendedName>
        <fullName evidence="1">Tubulin epsilon and delta complex protein 1 domain-containing protein</fullName>
    </recommendedName>
</protein>
<evidence type="ECO:0000259" key="1">
    <source>
        <dbReference type="Pfam" id="PF14970"/>
    </source>
</evidence>
<dbReference type="GeneTree" id="ENSGT00390000011474"/>
<dbReference type="OrthoDB" id="9906141at2759"/>
<evidence type="ECO:0000313" key="3">
    <source>
        <dbReference type="Proteomes" id="UP000001646"/>
    </source>
</evidence>
<dbReference type="AlphaFoldDB" id="A0A803TCG8"/>
<proteinExistence type="predicted"/>
<reference evidence="2" key="1">
    <citation type="submission" date="2009-12" db="EMBL/GenBank/DDBJ databases">
        <title>The Genome Sequence of Anolis carolinensis (Green Anole Lizard).</title>
        <authorList>
            <consortium name="The Genome Sequencing Platform"/>
            <person name="Di Palma F."/>
            <person name="Alfoldi J."/>
            <person name="Heiman D."/>
            <person name="Young S."/>
            <person name="Grabherr M."/>
            <person name="Johnson J."/>
            <person name="Lander E.S."/>
            <person name="Lindblad-Toh K."/>
        </authorList>
    </citation>
    <scope>NUCLEOTIDE SEQUENCE [LARGE SCALE GENOMIC DNA]</scope>
    <source>
        <strain evidence="2">JBL SC #1</strain>
    </source>
</reference>
<dbReference type="InterPro" id="IPR043535">
    <property type="entry name" value="TEDC1"/>
</dbReference>
<reference evidence="2" key="2">
    <citation type="submission" date="2025-08" db="UniProtKB">
        <authorList>
            <consortium name="Ensembl"/>
        </authorList>
    </citation>
    <scope>IDENTIFICATION</scope>
</reference>
<dbReference type="CTD" id="283643"/>
<reference evidence="2" key="3">
    <citation type="submission" date="2025-09" db="UniProtKB">
        <authorList>
            <consortium name="Ensembl"/>
        </authorList>
    </citation>
    <scope>IDENTIFICATION</scope>
</reference>
<dbReference type="InParanoid" id="A0A803TCG8"/>
<dbReference type="InterPro" id="IPR027996">
    <property type="entry name" value="TEDC1_dom"/>
</dbReference>
<dbReference type="PANTHER" id="PTHR35076">
    <property type="entry name" value="TUBULIN EPSILON AND DELTA COMPLEX PROTEIN 1"/>
    <property type="match status" value="1"/>
</dbReference>
<dbReference type="PANTHER" id="PTHR35076:SF1">
    <property type="entry name" value="TUBULIN EPSILON AND DELTA COMPLEX PROTEIN 1"/>
    <property type="match status" value="1"/>
</dbReference>
<keyword evidence="3" id="KW-1185">Reference proteome</keyword>
<gene>
    <name evidence="2" type="primary">tedc1</name>
</gene>
<sequence>MKGARSVAMVALGPGAASLPAAIAALGLSLPAARLSPEIFRLGKFDRPEVSVSFWKLLYTLLKQIHNGGQMESPDIGTQVKFVKYVVLGHGYRRLKFYQLPSDGSLGSKELLLVFSWLLCRVSLVKQSLALSRLKLCDETVVCICDTTVKNIQIERNLDETVHVKGHRDIRYLQWLNGQLEFQWRNCHIEQQEQCKLLHKIHSYTFGPHANPTIGHFSTTEVDVVKKPESCKQLLHLIESESSRLEAFLKWKSMEPLYWRWMETVLDPDTKEAKTQDVCNKNPLLLSSDLCYSDLSRTIEELDRCRTDLVTLCEELHKLVMFKKLNSTGTVRAGEQGQLREGEFSRTTKKIEAAVALKLSDFQCHSHAYRIKKIHGPYRLVFKGKSSKAHKKDSFKSIPPNKAITVEITAEDVISNLKRQEARMKAELKGRQEESRKRLHEAAKGFSQMLVIPPMRKQKARDAKC</sequence>
<dbReference type="Ensembl" id="ENSACAT00000055537.1">
    <property type="protein sequence ID" value="ENSACAP00000032908.1"/>
    <property type="gene ID" value="ENSACAG00000045243.1"/>
</dbReference>
<feature type="domain" description="Tubulin epsilon and delta complex protein 1" evidence="1">
    <location>
        <begin position="91"/>
        <end position="267"/>
    </location>
</feature>
<dbReference type="Proteomes" id="UP000001646">
    <property type="component" value="Unplaced"/>
</dbReference>
<organism evidence="2 3">
    <name type="scientific">Anolis carolinensis</name>
    <name type="common">Green anole</name>
    <name type="synonym">American chameleon</name>
    <dbReference type="NCBI Taxonomy" id="28377"/>
    <lineage>
        <taxon>Eukaryota</taxon>
        <taxon>Metazoa</taxon>
        <taxon>Chordata</taxon>
        <taxon>Craniata</taxon>
        <taxon>Vertebrata</taxon>
        <taxon>Euteleostomi</taxon>
        <taxon>Lepidosauria</taxon>
        <taxon>Squamata</taxon>
        <taxon>Bifurcata</taxon>
        <taxon>Unidentata</taxon>
        <taxon>Episquamata</taxon>
        <taxon>Toxicofera</taxon>
        <taxon>Iguania</taxon>
        <taxon>Dactyloidae</taxon>
        <taxon>Anolis</taxon>
    </lineage>
</organism>
<dbReference type="GeneID" id="103280481"/>
<dbReference type="KEGG" id="acs:103280481"/>
<evidence type="ECO:0000313" key="2">
    <source>
        <dbReference type="Ensembl" id="ENSACAP00000032908.1"/>
    </source>
</evidence>
<name>A0A803TCG8_ANOCA</name>
<dbReference type="Pfam" id="PF14970">
    <property type="entry name" value="TEDC1"/>
    <property type="match status" value="1"/>
</dbReference>
<accession>A0A803TCG8</accession>